<organism evidence="3 4">
    <name type="scientific">Plasmodium inui San Antonio 1</name>
    <dbReference type="NCBI Taxonomy" id="1237626"/>
    <lineage>
        <taxon>Eukaryota</taxon>
        <taxon>Sar</taxon>
        <taxon>Alveolata</taxon>
        <taxon>Apicomplexa</taxon>
        <taxon>Aconoidasida</taxon>
        <taxon>Haemosporida</taxon>
        <taxon>Plasmodiidae</taxon>
        <taxon>Plasmodium</taxon>
        <taxon>Plasmodium (Plasmodium)</taxon>
    </lineage>
</organism>
<accession>W6ZX99</accession>
<proteinExistence type="predicted"/>
<keyword evidence="2" id="KW-1133">Transmembrane helix</keyword>
<dbReference type="GeneID" id="20041011"/>
<dbReference type="EMBL" id="KI965614">
    <property type="protein sequence ID" value="EUD63885.1"/>
    <property type="molecule type" value="Genomic_DNA"/>
</dbReference>
<feature type="region of interest" description="Disordered" evidence="1">
    <location>
        <begin position="291"/>
        <end position="438"/>
    </location>
</feature>
<protein>
    <submittedName>
        <fullName evidence="3">Uncharacterized protein</fullName>
    </submittedName>
</protein>
<dbReference type="VEuPathDB" id="PlasmoDB:C922_05737"/>
<feature type="compositionally biased region" description="Low complexity" evidence="1">
    <location>
        <begin position="374"/>
        <end position="384"/>
    </location>
</feature>
<evidence type="ECO:0000313" key="4">
    <source>
        <dbReference type="Proteomes" id="UP000030640"/>
    </source>
</evidence>
<name>W6ZX99_9APIC</name>
<keyword evidence="2" id="KW-0812">Transmembrane</keyword>
<feature type="compositionally biased region" description="Basic and acidic residues" evidence="1">
    <location>
        <begin position="318"/>
        <end position="327"/>
    </location>
</feature>
<dbReference type="RefSeq" id="XP_008819530.1">
    <property type="nucleotide sequence ID" value="XM_008821308.1"/>
</dbReference>
<evidence type="ECO:0000256" key="2">
    <source>
        <dbReference type="SAM" id="Phobius"/>
    </source>
</evidence>
<evidence type="ECO:0000256" key="1">
    <source>
        <dbReference type="SAM" id="MobiDB-lite"/>
    </source>
</evidence>
<gene>
    <name evidence="3" type="ORF">C922_05737</name>
</gene>
<dbReference type="AlphaFoldDB" id="W6ZX99"/>
<feature type="compositionally biased region" description="Gly residues" evidence="1">
    <location>
        <begin position="304"/>
        <end position="315"/>
    </location>
</feature>
<keyword evidence="4" id="KW-1185">Reference proteome</keyword>
<feature type="compositionally biased region" description="Basic and acidic residues" evidence="1">
    <location>
        <begin position="421"/>
        <end position="434"/>
    </location>
</feature>
<evidence type="ECO:0000313" key="3">
    <source>
        <dbReference type="EMBL" id="EUD63885.1"/>
    </source>
</evidence>
<keyword evidence="2" id="KW-0472">Membrane</keyword>
<feature type="compositionally biased region" description="Polar residues" evidence="1">
    <location>
        <begin position="337"/>
        <end position="346"/>
    </location>
</feature>
<sequence length="490" mass="53964">MRQTLTWKGKREEVGSAPCDARSQGEKRFCFHLAPGPNEHNRPALGIGRWIQELVGEHKSYNQLSKGFREGSIKTKNGNQELTWEDLLNSVIKECLKATKDKKNDGTEDKYLTRGERGLWAAYINGQHVQCNSSSDCQPLLYLIGCVIYWLWADQGQLINNQETIWAGCNRLRKRLIGEEIEGRFRLENNWAVIKNYGGSCGADDNFKNCQLEALSLVIDVFGALRSLCPSCPYQGINNFLTGMRSPGPKQRLYCEPWGRRPDRCVIGPTKGTQGLTLLDGEEFQQPELENTEAAEAQGEGEGRQGIDGAAGVGDSGKTPEQDKEQASHATVETALANGSQVTQPNKNEKPEQQEPENLDEESRATTQEGLPGQSGSTSITGQSRMESLPAKPASPGQHLTPFKEEERSRSLQGGGVASGQEKKEENNGDHMGDKSNSSVAGIVGGSLVTTVMLLASGYGLYRIYGRRKTRRGPQLQSRAGGRIRYQFQD</sequence>
<reference evidence="3 4" key="1">
    <citation type="submission" date="2013-02" db="EMBL/GenBank/DDBJ databases">
        <title>The Genome Sequence of Plasmodium inui San Antonio 1.</title>
        <authorList>
            <consortium name="The Broad Institute Genome Sequencing Platform"/>
            <consortium name="The Broad Institute Genome Sequencing Center for Infectious Disease"/>
            <person name="Neafsey D."/>
            <person name="Cheeseman I."/>
            <person name="Volkman S."/>
            <person name="Adams J."/>
            <person name="Walker B."/>
            <person name="Young S.K."/>
            <person name="Zeng Q."/>
            <person name="Gargeya S."/>
            <person name="Fitzgerald M."/>
            <person name="Haas B."/>
            <person name="Abouelleil A."/>
            <person name="Alvarado L."/>
            <person name="Arachchi H.M."/>
            <person name="Berlin A.M."/>
            <person name="Chapman S.B."/>
            <person name="Dewar J."/>
            <person name="Goldberg J."/>
            <person name="Griggs A."/>
            <person name="Gujja S."/>
            <person name="Hansen M."/>
            <person name="Howarth C."/>
            <person name="Imamovic A."/>
            <person name="Larimer J."/>
            <person name="McCowan C."/>
            <person name="Murphy C."/>
            <person name="Neiman D."/>
            <person name="Pearson M."/>
            <person name="Priest M."/>
            <person name="Roberts A."/>
            <person name="Saif S."/>
            <person name="Shea T."/>
            <person name="Sisk P."/>
            <person name="Sykes S."/>
            <person name="Wortman J."/>
            <person name="Nusbaum C."/>
            <person name="Birren B."/>
        </authorList>
    </citation>
    <scope>NUCLEOTIDE SEQUENCE [LARGE SCALE GENOMIC DNA]</scope>
    <source>
        <strain evidence="3 4">San Antonio 1</strain>
    </source>
</reference>
<dbReference type="Proteomes" id="UP000030640">
    <property type="component" value="Unassembled WGS sequence"/>
</dbReference>
<feature type="transmembrane region" description="Helical" evidence="2">
    <location>
        <begin position="440"/>
        <end position="462"/>
    </location>
</feature>